<comment type="caution">
    <text evidence="2">The sequence shown here is derived from an EMBL/GenBank/DDBJ whole genome shotgun (WGS) entry which is preliminary data.</text>
</comment>
<evidence type="ECO:0000256" key="1">
    <source>
        <dbReference type="SAM" id="Coils"/>
    </source>
</evidence>
<evidence type="ECO:0000313" key="3">
    <source>
        <dbReference type="Proteomes" id="UP000779574"/>
    </source>
</evidence>
<sequence length="488" mass="55600">METVPASSSPDVGPDKIICSFEVAEGKTYVYELHAKEPTADVELPVTWSTKNHVDIAKNLCLKLHADDCGLETFAWSVVQLTIKPGTDETRLYNKLEQDKQKSYEQKPSWSLGLEDTVLGEDDVVYFCRKFPKSSLDFNKQGSCEFPIKIRRGFDLPEILEELLEDEARCRRATVDTVEAWREESRRLRDNSLGLAADTQTSTSGINIEINANREEPNNMTTLTSGHTMQQQSLPESLAQGNLVNHRCDEPQASGQKEREADEEYAIGQSPSLRISQPSEEESTRGMITDRCDNMDDANGCFAPKPTSLDGEILFSRKRTHEDAAQESNADQIDLEPEDETRRFEAVNTVRKRLMRSFDDFCASDEQVKQLEMKLAQNASSRRRLAQKYDDDDFPILDDLCEQRKTIKTLRSKLITDNGQGHGQYQTEYREARAKLYKLQEEMEADFEKLLAEKNGEQKDIEARLKQEQETQTKIPHASFFLELLDGT</sequence>
<dbReference type="Proteomes" id="UP000779574">
    <property type="component" value="Unassembled WGS sequence"/>
</dbReference>
<reference evidence="2" key="1">
    <citation type="journal article" date="2021" name="J Fungi (Basel)">
        <title>Virulence traits and population genomics of the black yeast Aureobasidium melanogenum.</title>
        <authorList>
            <person name="Cernosa A."/>
            <person name="Sun X."/>
            <person name="Gostincar C."/>
            <person name="Fang C."/>
            <person name="Gunde-Cimerman N."/>
            <person name="Song Z."/>
        </authorList>
    </citation>
    <scope>NUCLEOTIDE SEQUENCE</scope>
    <source>
        <strain evidence="2">EXF-9911</strain>
    </source>
</reference>
<name>A0A9P8EST6_AURME</name>
<gene>
    <name evidence="2" type="ORF">KCU76_g3030</name>
</gene>
<keyword evidence="1" id="KW-0175">Coiled coil</keyword>
<reference evidence="2" key="2">
    <citation type="submission" date="2021-08" db="EMBL/GenBank/DDBJ databases">
        <authorList>
            <person name="Gostincar C."/>
            <person name="Sun X."/>
            <person name="Song Z."/>
            <person name="Gunde-Cimerman N."/>
        </authorList>
    </citation>
    <scope>NUCLEOTIDE SEQUENCE</scope>
    <source>
        <strain evidence="2">EXF-9911</strain>
    </source>
</reference>
<proteinExistence type="predicted"/>
<accession>A0A9P8EST6</accession>
<dbReference type="EMBL" id="JAHFXF010000078">
    <property type="protein sequence ID" value="KAG9697384.1"/>
    <property type="molecule type" value="Genomic_DNA"/>
</dbReference>
<dbReference type="AlphaFoldDB" id="A0A9P8EST6"/>
<feature type="non-terminal residue" evidence="2">
    <location>
        <position position="488"/>
    </location>
</feature>
<evidence type="ECO:0000313" key="2">
    <source>
        <dbReference type="EMBL" id="KAG9697384.1"/>
    </source>
</evidence>
<feature type="coiled-coil region" evidence="1">
    <location>
        <begin position="422"/>
        <end position="471"/>
    </location>
</feature>
<organism evidence="2 3">
    <name type="scientific">Aureobasidium melanogenum</name>
    <name type="common">Aureobasidium pullulans var. melanogenum</name>
    <dbReference type="NCBI Taxonomy" id="46634"/>
    <lineage>
        <taxon>Eukaryota</taxon>
        <taxon>Fungi</taxon>
        <taxon>Dikarya</taxon>
        <taxon>Ascomycota</taxon>
        <taxon>Pezizomycotina</taxon>
        <taxon>Dothideomycetes</taxon>
        <taxon>Dothideomycetidae</taxon>
        <taxon>Dothideales</taxon>
        <taxon>Saccotheciaceae</taxon>
        <taxon>Aureobasidium</taxon>
    </lineage>
</organism>
<protein>
    <submittedName>
        <fullName evidence="2">Uncharacterized protein</fullName>
    </submittedName>
</protein>